<dbReference type="InterPro" id="IPR050229">
    <property type="entry name" value="GlpE_sulfurtransferase"/>
</dbReference>
<dbReference type="InterPro" id="IPR001763">
    <property type="entry name" value="Rhodanese-like_dom"/>
</dbReference>
<evidence type="ECO:0000259" key="1">
    <source>
        <dbReference type="PROSITE" id="PS50206"/>
    </source>
</evidence>
<dbReference type="CDD" id="cd00158">
    <property type="entry name" value="RHOD"/>
    <property type="match status" value="1"/>
</dbReference>
<protein>
    <recommendedName>
        <fullName evidence="1">Rhodanese domain-containing protein</fullName>
    </recommendedName>
</protein>
<dbReference type="OrthoDB" id="399039at2"/>
<reference evidence="2 3" key="1">
    <citation type="submission" date="2017-07" db="EMBL/GenBank/DDBJ databases">
        <title>Complete genome sequence of Spiroplasma corruscae EC-1 (DSM 19793).</title>
        <authorList>
            <person name="Tsai Y.-M."/>
            <person name="Lo W.-S."/>
            <person name="Kuo C.-H."/>
        </authorList>
    </citation>
    <scope>NUCLEOTIDE SEQUENCE [LARGE SCALE GENOMIC DNA]</scope>
    <source>
        <strain evidence="2 3">EC-1</strain>
    </source>
</reference>
<dbReference type="RefSeq" id="WP_094049505.1">
    <property type="nucleotide sequence ID" value="NZ_CP022535.1"/>
</dbReference>
<accession>A0A222EPZ2</accession>
<dbReference type="AlphaFoldDB" id="A0A222EPZ2"/>
<name>A0A222EPZ2_9MOLU</name>
<gene>
    <name evidence="2" type="ORF">SCORR_v1c08360</name>
</gene>
<proteinExistence type="predicted"/>
<evidence type="ECO:0000313" key="3">
    <source>
        <dbReference type="Proteomes" id="UP000203229"/>
    </source>
</evidence>
<dbReference type="Proteomes" id="UP000203229">
    <property type="component" value="Chromosome"/>
</dbReference>
<feature type="domain" description="Rhodanese" evidence="1">
    <location>
        <begin position="10"/>
        <end position="99"/>
    </location>
</feature>
<dbReference type="PANTHER" id="PTHR43031">
    <property type="entry name" value="FAD-DEPENDENT OXIDOREDUCTASE"/>
    <property type="match status" value="1"/>
</dbReference>
<sequence length="99" mass="11683">MISPEDYNRVKDKVITIDVRTKNEFEMLPHFDWAINIEFSEFISNYEHYLRLYNPDNKLIVTVCNAGNRSGQTSQFLKEKGIDALTLQGGIYNYKRKFK</sequence>
<dbReference type="EMBL" id="CP022535">
    <property type="protein sequence ID" value="ASP28608.1"/>
    <property type="molecule type" value="Genomic_DNA"/>
</dbReference>
<organism evidence="2 3">
    <name type="scientific">Spiroplasma corruscae</name>
    <dbReference type="NCBI Taxonomy" id="216934"/>
    <lineage>
        <taxon>Bacteria</taxon>
        <taxon>Bacillati</taxon>
        <taxon>Mycoplasmatota</taxon>
        <taxon>Mollicutes</taxon>
        <taxon>Entomoplasmatales</taxon>
        <taxon>Spiroplasmataceae</taxon>
        <taxon>Spiroplasma</taxon>
    </lineage>
</organism>
<dbReference type="PANTHER" id="PTHR43031:SF1">
    <property type="entry name" value="PYRIDINE NUCLEOTIDE-DISULPHIDE OXIDOREDUCTASE"/>
    <property type="match status" value="1"/>
</dbReference>
<dbReference type="KEGG" id="scou:SCORR_v1c08360"/>
<dbReference type="Pfam" id="PF00581">
    <property type="entry name" value="Rhodanese"/>
    <property type="match status" value="1"/>
</dbReference>
<dbReference type="InterPro" id="IPR036873">
    <property type="entry name" value="Rhodanese-like_dom_sf"/>
</dbReference>
<dbReference type="SUPFAM" id="SSF52821">
    <property type="entry name" value="Rhodanese/Cell cycle control phosphatase"/>
    <property type="match status" value="1"/>
</dbReference>
<keyword evidence="3" id="KW-1185">Reference proteome</keyword>
<evidence type="ECO:0000313" key="2">
    <source>
        <dbReference type="EMBL" id="ASP28608.1"/>
    </source>
</evidence>
<dbReference type="Gene3D" id="3.40.250.10">
    <property type="entry name" value="Rhodanese-like domain"/>
    <property type="match status" value="1"/>
</dbReference>
<dbReference type="PROSITE" id="PS50206">
    <property type="entry name" value="RHODANESE_3"/>
    <property type="match status" value="1"/>
</dbReference>